<keyword evidence="3 6" id="KW-1133">Transmembrane helix</keyword>
<keyword evidence="4 6" id="KW-0472">Membrane</keyword>
<feature type="region of interest" description="Disordered" evidence="5">
    <location>
        <begin position="292"/>
        <end position="361"/>
    </location>
</feature>
<dbReference type="PANTHER" id="PTHR12107">
    <property type="entry name" value="VOLTAGE-DEPENDENT CALCIUM CHANNEL GAMMA SUBUNIT"/>
    <property type="match status" value="1"/>
</dbReference>
<feature type="transmembrane region" description="Helical" evidence="6">
    <location>
        <begin position="128"/>
        <end position="149"/>
    </location>
</feature>
<keyword evidence="2 6" id="KW-0812">Transmembrane</keyword>
<dbReference type="PANTHER" id="PTHR12107:SF0">
    <property type="entry name" value="STARGAZIN (MAMMALIAN CALCIUM CHANNEL) HOMOLOG"/>
    <property type="match status" value="1"/>
</dbReference>
<protein>
    <submittedName>
        <fullName evidence="7">Uncharacterized protein</fullName>
    </submittedName>
</protein>
<dbReference type="AlphaFoldDB" id="A0A813SQP7"/>
<dbReference type="Gene3D" id="1.20.140.150">
    <property type="match status" value="1"/>
</dbReference>
<dbReference type="OrthoDB" id="9990458at2759"/>
<dbReference type="EMBL" id="CAJNOC010000744">
    <property type="protein sequence ID" value="CAF0798500.1"/>
    <property type="molecule type" value="Genomic_DNA"/>
</dbReference>
<dbReference type="GO" id="GO:0098970">
    <property type="term" value="P:postsynaptic neurotransmitter receptor diffusion trapping"/>
    <property type="evidence" value="ECO:0007669"/>
    <property type="project" value="TreeGrafter"/>
</dbReference>
<dbReference type="GO" id="GO:0032281">
    <property type="term" value="C:AMPA glutamate receptor complex"/>
    <property type="evidence" value="ECO:0007669"/>
    <property type="project" value="TreeGrafter"/>
</dbReference>
<sequence length="570" mass="66697">MGKLKNRLLFVGLSISAYASPIFMIISILTHYWLNSMEKIQQQQQGLKDKTQTTTSIQMFVDYNNKNNKTNDFTQNLYYAPLDYIQASYGLWKMCRISDTSMQQRCEYIKYFQNSDSETRITDTLKKQIGVCILPIFIAMFIMLIAVLLHTYSYIRKKLNYLYLLSGCLFIFAGLASLTALIVFIAAVNGAVDNKLTLNKSKEEEPPFDYSYGFSFFCAVLSFLSQEFNGICNIYWYIEYYRKYKHKTESSEKFIMPQIIKLNELAPEKKPEIRIINESDYIVKTEKPLKRPTTNKIHKIKHQNYKNSFKKSKNLQPPKSVLTESSITESSHHGTTSSTSNLTESSSSSESSEYQTKVNTLSNRHLDENELKFKFYKLDKEMLPIEPRNITTQRQKQTNFNTQRTLSKSPPHSNKVRIQTSKNEYKIQLNDYQLNNTTRTLNRAQRIRLNRPLIQKNKSLNDTYPLRSCIYDVNNPSKDYQNYVVIPNEEYYYNFNNKSTNMVNLVNQQCPTPNRRVFIQKPFMTFSNVNDFGHKCQQQFKVNVPYNVNQQAQSSIVVHKKRKLKRTTSV</sequence>
<dbReference type="GO" id="GO:0005245">
    <property type="term" value="F:voltage-gated calcium channel activity"/>
    <property type="evidence" value="ECO:0007669"/>
    <property type="project" value="TreeGrafter"/>
</dbReference>
<reference evidence="7" key="1">
    <citation type="submission" date="2021-02" db="EMBL/GenBank/DDBJ databases">
        <authorList>
            <person name="Nowell W R."/>
        </authorList>
    </citation>
    <scope>NUCLEOTIDE SEQUENCE</scope>
    <source>
        <strain evidence="7">Ploen Becks lab</strain>
    </source>
</reference>
<feature type="transmembrane region" description="Helical" evidence="6">
    <location>
        <begin position="161"/>
        <end position="192"/>
    </location>
</feature>
<dbReference type="GO" id="GO:0019226">
    <property type="term" value="P:transmission of nerve impulse"/>
    <property type="evidence" value="ECO:0007669"/>
    <property type="project" value="TreeGrafter"/>
</dbReference>
<evidence type="ECO:0000256" key="1">
    <source>
        <dbReference type="ARBA" id="ARBA00004141"/>
    </source>
</evidence>
<dbReference type="Proteomes" id="UP000663879">
    <property type="component" value="Unassembled WGS sequence"/>
</dbReference>
<accession>A0A813SQP7</accession>
<evidence type="ECO:0000256" key="2">
    <source>
        <dbReference type="ARBA" id="ARBA00022692"/>
    </source>
</evidence>
<gene>
    <name evidence="7" type="ORF">OXX778_LOCUS6340</name>
</gene>
<dbReference type="GO" id="GO:0016247">
    <property type="term" value="F:channel regulator activity"/>
    <property type="evidence" value="ECO:0007669"/>
    <property type="project" value="TreeGrafter"/>
</dbReference>
<feature type="compositionally biased region" description="Low complexity" evidence="5">
    <location>
        <begin position="323"/>
        <end position="353"/>
    </location>
</feature>
<evidence type="ECO:0000256" key="6">
    <source>
        <dbReference type="SAM" id="Phobius"/>
    </source>
</evidence>
<evidence type="ECO:0000256" key="4">
    <source>
        <dbReference type="ARBA" id="ARBA00023136"/>
    </source>
</evidence>
<evidence type="ECO:0000313" key="8">
    <source>
        <dbReference type="Proteomes" id="UP000663879"/>
    </source>
</evidence>
<proteinExistence type="predicted"/>
<dbReference type="InterPro" id="IPR004031">
    <property type="entry name" value="PMP22/EMP/MP20/Claudin"/>
</dbReference>
<dbReference type="Pfam" id="PF13903">
    <property type="entry name" value="Claudin_2"/>
    <property type="match status" value="1"/>
</dbReference>
<dbReference type="GO" id="GO:0098839">
    <property type="term" value="C:postsynaptic density membrane"/>
    <property type="evidence" value="ECO:0007669"/>
    <property type="project" value="TreeGrafter"/>
</dbReference>
<dbReference type="GO" id="GO:0098943">
    <property type="term" value="P:neurotransmitter receptor transport, postsynaptic endosome to lysosome"/>
    <property type="evidence" value="ECO:0007669"/>
    <property type="project" value="TreeGrafter"/>
</dbReference>
<feature type="region of interest" description="Disordered" evidence="5">
    <location>
        <begin position="394"/>
        <end position="415"/>
    </location>
</feature>
<dbReference type="GO" id="GO:0099590">
    <property type="term" value="P:neurotransmitter receptor internalization"/>
    <property type="evidence" value="ECO:0007669"/>
    <property type="project" value="TreeGrafter"/>
</dbReference>
<comment type="caution">
    <text evidence="7">The sequence shown here is derived from an EMBL/GenBank/DDBJ whole genome shotgun (WGS) entry which is preliminary data.</text>
</comment>
<dbReference type="InterPro" id="IPR051072">
    <property type="entry name" value="CACNG_subunit"/>
</dbReference>
<feature type="transmembrane region" description="Helical" evidence="6">
    <location>
        <begin position="212"/>
        <end position="238"/>
    </location>
</feature>
<organism evidence="7 8">
    <name type="scientific">Brachionus calyciflorus</name>
    <dbReference type="NCBI Taxonomy" id="104777"/>
    <lineage>
        <taxon>Eukaryota</taxon>
        <taxon>Metazoa</taxon>
        <taxon>Spiralia</taxon>
        <taxon>Gnathifera</taxon>
        <taxon>Rotifera</taxon>
        <taxon>Eurotatoria</taxon>
        <taxon>Monogononta</taxon>
        <taxon>Pseudotrocha</taxon>
        <taxon>Ploima</taxon>
        <taxon>Brachionidae</taxon>
        <taxon>Brachionus</taxon>
    </lineage>
</organism>
<dbReference type="GO" id="GO:0051968">
    <property type="term" value="P:positive regulation of synaptic transmission, glutamatergic"/>
    <property type="evidence" value="ECO:0007669"/>
    <property type="project" value="TreeGrafter"/>
</dbReference>
<comment type="subcellular location">
    <subcellularLocation>
        <location evidence="1">Membrane</location>
        <topology evidence="1">Multi-pass membrane protein</topology>
    </subcellularLocation>
</comment>
<feature type="transmembrane region" description="Helical" evidence="6">
    <location>
        <begin position="7"/>
        <end position="34"/>
    </location>
</feature>
<feature type="compositionally biased region" description="Basic residues" evidence="5">
    <location>
        <begin position="296"/>
        <end position="313"/>
    </location>
</feature>
<name>A0A813SQP7_9BILA</name>
<evidence type="ECO:0000256" key="3">
    <source>
        <dbReference type="ARBA" id="ARBA00022989"/>
    </source>
</evidence>
<evidence type="ECO:0000313" key="7">
    <source>
        <dbReference type="EMBL" id="CAF0798500.1"/>
    </source>
</evidence>
<evidence type="ECO:0000256" key="5">
    <source>
        <dbReference type="SAM" id="MobiDB-lite"/>
    </source>
</evidence>
<keyword evidence="8" id="KW-1185">Reference proteome</keyword>